<keyword evidence="4" id="KW-1185">Reference proteome</keyword>
<dbReference type="EMBL" id="CP071880">
    <property type="protein sequence ID" value="QTE48136.1"/>
    <property type="molecule type" value="Genomic_DNA"/>
</dbReference>
<proteinExistence type="predicted"/>
<evidence type="ECO:0000313" key="1">
    <source>
        <dbReference type="EMBL" id="QEM03111.1"/>
    </source>
</evidence>
<evidence type="ECO:0000313" key="3">
    <source>
        <dbReference type="Proteomes" id="UP000250557"/>
    </source>
</evidence>
<protein>
    <submittedName>
        <fullName evidence="1">Uncharacterized protein</fullName>
    </submittedName>
</protein>
<reference evidence="2 4" key="2">
    <citation type="submission" date="2021-03" db="EMBL/GenBank/DDBJ databases">
        <title>Mucilaginibacter strains isolated from gold and copper mining confer multi heavy-metal resistance.</title>
        <authorList>
            <person name="Li Y."/>
        </authorList>
    </citation>
    <scope>NUCLEOTIDE SEQUENCE [LARGE SCALE GENOMIC DNA]</scope>
    <source>
        <strain evidence="2 4">P2-4</strain>
    </source>
</reference>
<dbReference type="RefSeq" id="WP_112656837.1">
    <property type="nucleotide sequence ID" value="NZ_CP043451.1"/>
</dbReference>
<evidence type="ECO:0000313" key="4">
    <source>
        <dbReference type="Proteomes" id="UP000663940"/>
    </source>
</evidence>
<accession>A0AAE6MH27</accession>
<reference evidence="1 3" key="1">
    <citation type="submission" date="2019-08" db="EMBL/GenBank/DDBJ databases">
        <title>Comparative genome analysis confer to the adaptation heavy metal polluted environment.</title>
        <authorList>
            <person name="Li Y."/>
        </authorList>
    </citation>
    <scope>NUCLEOTIDE SEQUENCE [LARGE SCALE GENOMIC DNA]</scope>
    <source>
        <strain evidence="1 3">P2</strain>
    </source>
</reference>
<dbReference type="Proteomes" id="UP000663940">
    <property type="component" value="Chromosome"/>
</dbReference>
<dbReference type="EMBL" id="CP043451">
    <property type="protein sequence ID" value="QEM03111.1"/>
    <property type="molecule type" value="Genomic_DNA"/>
</dbReference>
<name>A0AAE6MH27_9SPHI</name>
<dbReference type="AlphaFoldDB" id="A0AAE6MH27"/>
<dbReference type="Proteomes" id="UP000250557">
    <property type="component" value="Chromosome"/>
</dbReference>
<gene>
    <name evidence="1" type="ORF">DIU31_006090</name>
    <name evidence="2" type="ORF">J3L21_21615</name>
</gene>
<sequence>MKLLKTVYDLLNPKPIWHGSPETFLAMILELQSMMPVTDTAEATLRLGKVMVTKYRISLTPYADLRELIEKGVPDRSKLHLMRKEISQLSVHFNLLPGY</sequence>
<organism evidence="1 3">
    <name type="scientific">Mucilaginibacter rubeus</name>
    <dbReference type="NCBI Taxonomy" id="2027860"/>
    <lineage>
        <taxon>Bacteria</taxon>
        <taxon>Pseudomonadati</taxon>
        <taxon>Bacteroidota</taxon>
        <taxon>Sphingobacteriia</taxon>
        <taxon>Sphingobacteriales</taxon>
        <taxon>Sphingobacteriaceae</taxon>
        <taxon>Mucilaginibacter</taxon>
    </lineage>
</organism>
<evidence type="ECO:0000313" key="2">
    <source>
        <dbReference type="EMBL" id="QTE48136.1"/>
    </source>
</evidence>